<feature type="transmembrane region" description="Helical" evidence="1">
    <location>
        <begin position="9"/>
        <end position="31"/>
    </location>
</feature>
<feature type="transmembrane region" description="Helical" evidence="1">
    <location>
        <begin position="37"/>
        <end position="56"/>
    </location>
</feature>
<proteinExistence type="predicted"/>
<dbReference type="EMBL" id="CP054257">
    <property type="protein sequence ID" value="QTQ10835.1"/>
    <property type="molecule type" value="Genomic_DNA"/>
</dbReference>
<sequence length="126" mass="14992">MIHKILRFFYLNTYGFICLALGFIFIAVPLWTFSKFWLIPQGILSLIAFIFAYNLLGMWKDKIREYMILIERNKNEFRPDTFKIFMDAPCGRKITKAVLKDLGKPEEYKNLLIYKPKLKNLARDLC</sequence>
<keyword evidence="1" id="KW-1133">Transmembrane helix</keyword>
<dbReference type="Proteomes" id="UP000671995">
    <property type="component" value="Chromosome"/>
</dbReference>
<evidence type="ECO:0000313" key="2">
    <source>
        <dbReference type="EMBL" id="QTQ10835.1"/>
    </source>
</evidence>
<organism evidence="2 3">
    <name type="scientific">Treponema parvum</name>
    <dbReference type="NCBI Taxonomy" id="138851"/>
    <lineage>
        <taxon>Bacteria</taxon>
        <taxon>Pseudomonadati</taxon>
        <taxon>Spirochaetota</taxon>
        <taxon>Spirochaetia</taxon>
        <taxon>Spirochaetales</taxon>
        <taxon>Treponemataceae</taxon>
        <taxon>Treponema</taxon>
    </lineage>
</organism>
<reference evidence="2" key="2">
    <citation type="journal article" date="2021" name="Microbiol. Resour. Announc.">
        <title>Complete Genome Sequences of Three Human Oral Treponema parvum Isolates.</title>
        <authorList>
            <person name="Zeng H."/>
            <person name="Watt R.M."/>
        </authorList>
    </citation>
    <scope>NUCLEOTIDE SEQUENCE</scope>
    <source>
        <strain evidence="2">ATCC 700773</strain>
    </source>
</reference>
<gene>
    <name evidence="2" type="ORF">HRI96_00670</name>
</gene>
<keyword evidence="1" id="KW-0472">Membrane</keyword>
<dbReference type="RefSeq" id="WP_210117632.1">
    <property type="nucleotide sequence ID" value="NZ_CP054257.1"/>
</dbReference>
<evidence type="ECO:0000313" key="3">
    <source>
        <dbReference type="Proteomes" id="UP000671995"/>
    </source>
</evidence>
<keyword evidence="1" id="KW-0812">Transmembrane</keyword>
<dbReference type="AlphaFoldDB" id="A0A975EXH7"/>
<protein>
    <submittedName>
        <fullName evidence="2">Uncharacterized protein</fullName>
    </submittedName>
</protein>
<evidence type="ECO:0000256" key="1">
    <source>
        <dbReference type="SAM" id="Phobius"/>
    </source>
</evidence>
<accession>A0A975EXH7</accession>
<name>A0A975EXH7_9SPIR</name>
<reference evidence="2" key="1">
    <citation type="submission" date="2020-05" db="EMBL/GenBank/DDBJ databases">
        <authorList>
            <person name="Zeng H."/>
            <person name="Chan Y.K."/>
            <person name="Watt R.M."/>
        </authorList>
    </citation>
    <scope>NUCLEOTIDE SEQUENCE</scope>
    <source>
        <strain evidence="2">ATCC 700773</strain>
    </source>
</reference>